<gene>
    <name evidence="1" type="ORF">SUTH_02629</name>
</gene>
<organism evidence="1 2">
    <name type="scientific">Sulfuritalea hydrogenivorans sk43H</name>
    <dbReference type="NCBI Taxonomy" id="1223802"/>
    <lineage>
        <taxon>Bacteria</taxon>
        <taxon>Pseudomonadati</taxon>
        <taxon>Pseudomonadota</taxon>
        <taxon>Betaproteobacteria</taxon>
        <taxon>Nitrosomonadales</taxon>
        <taxon>Sterolibacteriaceae</taxon>
        <taxon>Sulfuritalea</taxon>
    </lineage>
</organism>
<dbReference type="EMBL" id="AP012547">
    <property type="protein sequence ID" value="BAO30411.1"/>
    <property type="molecule type" value="Genomic_DNA"/>
</dbReference>
<keyword evidence="2" id="KW-1185">Reference proteome</keyword>
<proteinExistence type="predicted"/>
<accession>W0SIN2</accession>
<dbReference type="Proteomes" id="UP000031637">
    <property type="component" value="Chromosome"/>
</dbReference>
<evidence type="ECO:0000313" key="1">
    <source>
        <dbReference type="EMBL" id="BAO30411.1"/>
    </source>
</evidence>
<name>W0SIN2_9PROT</name>
<dbReference type="HOGENOM" id="CLU_2959154_0_0_4"/>
<protein>
    <submittedName>
        <fullName evidence="1">Uncharacterized protein</fullName>
    </submittedName>
</protein>
<dbReference type="STRING" id="1223802.SUTH_02629"/>
<dbReference type="KEGG" id="shd:SUTH_02629"/>
<sequence length="59" mass="6406">MAVVMKKAKAGAKVAKQAPAPKAGKVISEVDLLIARLKRFRKGQRAGFDLREAIEDGRD</sequence>
<evidence type="ECO:0000313" key="2">
    <source>
        <dbReference type="Proteomes" id="UP000031637"/>
    </source>
</evidence>
<dbReference type="AlphaFoldDB" id="W0SIN2"/>
<reference evidence="1 2" key="1">
    <citation type="journal article" date="2014" name="Syst. Appl. Microbiol.">
        <title>Complete genomes of freshwater sulfur oxidizers Sulfuricella denitrificans skB26 and Sulfuritalea hydrogenivorans sk43H: genetic insights into the sulfur oxidation pathway of betaproteobacteria.</title>
        <authorList>
            <person name="Watanabe T."/>
            <person name="Kojima H."/>
            <person name="Fukui M."/>
        </authorList>
    </citation>
    <scope>NUCLEOTIDE SEQUENCE [LARGE SCALE GENOMIC DNA]</scope>
    <source>
        <strain evidence="1">DSM22779</strain>
    </source>
</reference>